<keyword evidence="2" id="KW-1185">Reference proteome</keyword>
<dbReference type="Proteomes" id="UP000534783">
    <property type="component" value="Unassembled WGS sequence"/>
</dbReference>
<sequence length="137" mass="15275">MSTTKKYQVGEEITSVCTKCKLPLDHTIAAMVGERVAKVQCKTCGGLHRYVNPAAGESPARKAAKQTKLEHAWEQLVQSSSSKKKQPYTFAGPFKQNDLIDHAQFGLGVVTQRLSWDKIQVTFKEGEKILLSKRKVQ</sequence>
<organism evidence="1 2">
    <name type="scientific">Candidatus Manganitrophus noduliformans</name>
    <dbReference type="NCBI Taxonomy" id="2606439"/>
    <lineage>
        <taxon>Bacteria</taxon>
        <taxon>Pseudomonadati</taxon>
        <taxon>Nitrospirota</taxon>
        <taxon>Nitrospiria</taxon>
        <taxon>Candidatus Troglogloeales</taxon>
        <taxon>Candidatus Manganitrophaceae</taxon>
        <taxon>Candidatus Manganitrophus</taxon>
    </lineage>
</organism>
<dbReference type="EMBL" id="VTOW01000001">
    <property type="protein sequence ID" value="NKE69561.1"/>
    <property type="molecule type" value="Genomic_DNA"/>
</dbReference>
<reference evidence="1 2" key="1">
    <citation type="journal article" date="2020" name="Nature">
        <title>Bacterial chemolithoautotrophy via manganese oxidation.</title>
        <authorList>
            <person name="Yu H."/>
            <person name="Leadbetter J.R."/>
        </authorList>
    </citation>
    <scope>NUCLEOTIDE SEQUENCE [LARGE SCALE GENOMIC DNA]</scope>
    <source>
        <strain evidence="1 2">Mn-1</strain>
    </source>
</reference>
<protein>
    <submittedName>
        <fullName evidence="1">Uncharacterized protein</fullName>
    </submittedName>
</protein>
<name>A0A7X6I9M0_9BACT</name>
<evidence type="ECO:0000313" key="2">
    <source>
        <dbReference type="Proteomes" id="UP000534783"/>
    </source>
</evidence>
<dbReference type="RefSeq" id="WP_168057857.1">
    <property type="nucleotide sequence ID" value="NZ_VTOW01000001.1"/>
</dbReference>
<accession>A0A7X6I9M0</accession>
<comment type="caution">
    <text evidence="1">The sequence shown here is derived from an EMBL/GenBank/DDBJ whole genome shotgun (WGS) entry which is preliminary data.</text>
</comment>
<gene>
    <name evidence="1" type="ORF">MNODULE_02190</name>
</gene>
<evidence type="ECO:0000313" key="1">
    <source>
        <dbReference type="EMBL" id="NKE69561.1"/>
    </source>
</evidence>
<proteinExistence type="predicted"/>
<dbReference type="AlphaFoldDB" id="A0A7X6I9M0"/>